<keyword evidence="1" id="KW-0812">Transmembrane</keyword>
<protein>
    <recommendedName>
        <fullName evidence="4">NADH dehydrogenase subunit 6</fullName>
    </recommendedName>
</protein>
<evidence type="ECO:0000313" key="3">
    <source>
        <dbReference type="Proteomes" id="UP001159427"/>
    </source>
</evidence>
<gene>
    <name evidence="2" type="ORF">PEVE_00029615</name>
</gene>
<evidence type="ECO:0008006" key="4">
    <source>
        <dbReference type="Google" id="ProtNLM"/>
    </source>
</evidence>
<keyword evidence="1" id="KW-1133">Transmembrane helix</keyword>
<reference evidence="2 3" key="1">
    <citation type="submission" date="2022-05" db="EMBL/GenBank/DDBJ databases">
        <authorList>
            <consortium name="Genoscope - CEA"/>
            <person name="William W."/>
        </authorList>
    </citation>
    <scope>NUCLEOTIDE SEQUENCE [LARGE SCALE GENOMIC DNA]</scope>
</reference>
<proteinExistence type="predicted"/>
<feature type="transmembrane region" description="Helical" evidence="1">
    <location>
        <begin position="31"/>
        <end position="56"/>
    </location>
</feature>
<organism evidence="2 3">
    <name type="scientific">Porites evermanni</name>
    <dbReference type="NCBI Taxonomy" id="104178"/>
    <lineage>
        <taxon>Eukaryota</taxon>
        <taxon>Metazoa</taxon>
        <taxon>Cnidaria</taxon>
        <taxon>Anthozoa</taxon>
        <taxon>Hexacorallia</taxon>
        <taxon>Scleractinia</taxon>
        <taxon>Fungiina</taxon>
        <taxon>Poritidae</taxon>
        <taxon>Porites</taxon>
    </lineage>
</organism>
<dbReference type="EMBL" id="CALNXI010000415">
    <property type="protein sequence ID" value="CAH3026650.1"/>
    <property type="molecule type" value="Genomic_DNA"/>
</dbReference>
<feature type="transmembrane region" description="Helical" evidence="1">
    <location>
        <begin position="6"/>
        <end position="24"/>
    </location>
</feature>
<keyword evidence="1" id="KW-0472">Membrane</keyword>
<sequence>MQTVAWMLSILVIGINLFFVIEYVQKIPANVGYYILVSVILLFYITFLLILIYLALGFTFLDYFKVCEPCQFC</sequence>
<keyword evidence="3" id="KW-1185">Reference proteome</keyword>
<evidence type="ECO:0000313" key="2">
    <source>
        <dbReference type="EMBL" id="CAH3026650.1"/>
    </source>
</evidence>
<comment type="caution">
    <text evidence="2">The sequence shown here is derived from an EMBL/GenBank/DDBJ whole genome shotgun (WGS) entry which is preliminary data.</text>
</comment>
<accession>A0ABN8MAI4</accession>
<name>A0ABN8MAI4_9CNID</name>
<evidence type="ECO:0000256" key="1">
    <source>
        <dbReference type="SAM" id="Phobius"/>
    </source>
</evidence>
<dbReference type="Proteomes" id="UP001159427">
    <property type="component" value="Unassembled WGS sequence"/>
</dbReference>